<gene>
    <name evidence="1" type="ORF">MM415B05155_0006</name>
</gene>
<evidence type="ECO:0000313" key="1">
    <source>
        <dbReference type="EMBL" id="QJA95813.1"/>
    </source>
</evidence>
<protein>
    <submittedName>
        <fullName evidence="1">Uncharacterized protein</fullName>
    </submittedName>
</protein>
<accession>A0A6M3LMJ7</accession>
<dbReference type="EMBL" id="MT143346">
    <property type="protein sequence ID" value="QJA95813.1"/>
    <property type="molecule type" value="Genomic_DNA"/>
</dbReference>
<reference evidence="1" key="1">
    <citation type="submission" date="2020-03" db="EMBL/GenBank/DDBJ databases">
        <title>The deep terrestrial virosphere.</title>
        <authorList>
            <person name="Holmfeldt K."/>
            <person name="Nilsson E."/>
            <person name="Simone D."/>
            <person name="Lopez-Fernandez M."/>
            <person name="Wu X."/>
            <person name="de Brujin I."/>
            <person name="Lundin D."/>
            <person name="Andersson A."/>
            <person name="Bertilsson S."/>
            <person name="Dopson M."/>
        </authorList>
    </citation>
    <scope>NUCLEOTIDE SEQUENCE</scope>
    <source>
        <strain evidence="1">MM415B05155</strain>
    </source>
</reference>
<name>A0A6M3LMJ7_9ZZZZ</name>
<sequence length="56" mass="6580">MDNFTEREKHLKVLRKLGWNTTLLSMMTDYEVEKIAVNKVTSVTIVQNKETELPKQ</sequence>
<proteinExistence type="predicted"/>
<organism evidence="1">
    <name type="scientific">viral metagenome</name>
    <dbReference type="NCBI Taxonomy" id="1070528"/>
    <lineage>
        <taxon>unclassified sequences</taxon>
        <taxon>metagenomes</taxon>
        <taxon>organismal metagenomes</taxon>
    </lineage>
</organism>
<dbReference type="AlphaFoldDB" id="A0A6M3LMJ7"/>